<gene>
    <name evidence="4" type="ORF">ANCDUO_22701</name>
</gene>
<sequence>MARLYFMVIAAASLLPHLCQEKGWKEMERNAVLAAPMCTGGDVDQTDANNVLKLINDCRKKLVDGTQENGRSNTKLPPAKGMTAISWSCELEKVTKEQLKNHSCEEEFPPVDPEGRARLYVSDYEYDISPDIPTFIQSNLGFVDSIGLEDVRKDSVNYKEEGLTYLYSQTMRATTTEIGCTLKKCEIGGMKMYAVYCLTNQPTLKNGEVIYEVGKAGECMDCPAGTACDPNTKLCVTVTTTTTTTTPKTTTGATSAPTTAIPPSPGAGFPT</sequence>
<evidence type="ECO:0000256" key="1">
    <source>
        <dbReference type="SAM" id="MobiDB-lite"/>
    </source>
</evidence>
<evidence type="ECO:0000313" key="4">
    <source>
        <dbReference type="EMBL" id="KIH47242.1"/>
    </source>
</evidence>
<evidence type="ECO:0000313" key="5">
    <source>
        <dbReference type="Proteomes" id="UP000054047"/>
    </source>
</evidence>
<feature type="signal peptide" evidence="2">
    <location>
        <begin position="1"/>
        <end position="21"/>
    </location>
</feature>
<dbReference type="SMART" id="SM00198">
    <property type="entry name" value="SCP"/>
    <property type="match status" value="1"/>
</dbReference>
<feature type="non-terminal residue" evidence="4">
    <location>
        <position position="271"/>
    </location>
</feature>
<feature type="domain" description="SCP" evidence="3">
    <location>
        <begin position="46"/>
        <end position="207"/>
    </location>
</feature>
<dbReference type="AlphaFoldDB" id="A0A0C2CBL9"/>
<proteinExistence type="predicted"/>
<dbReference type="EMBL" id="KN767983">
    <property type="protein sequence ID" value="KIH47242.1"/>
    <property type="molecule type" value="Genomic_DNA"/>
</dbReference>
<feature type="region of interest" description="Disordered" evidence="1">
    <location>
        <begin position="243"/>
        <end position="271"/>
    </location>
</feature>
<protein>
    <submittedName>
        <fullName evidence="4">SCP-like protein</fullName>
    </submittedName>
</protein>
<dbReference type="Gene3D" id="3.40.33.10">
    <property type="entry name" value="CAP"/>
    <property type="match status" value="1"/>
</dbReference>
<dbReference type="InterPro" id="IPR035940">
    <property type="entry name" value="CAP_sf"/>
</dbReference>
<keyword evidence="5" id="KW-1185">Reference proteome</keyword>
<name>A0A0C2CBL9_9BILA</name>
<feature type="chain" id="PRO_5002147000" evidence="2">
    <location>
        <begin position="22"/>
        <end position="271"/>
    </location>
</feature>
<evidence type="ECO:0000259" key="3">
    <source>
        <dbReference type="SMART" id="SM00198"/>
    </source>
</evidence>
<accession>A0A0C2CBL9</accession>
<keyword evidence="2" id="KW-0732">Signal</keyword>
<dbReference type="Pfam" id="PF00188">
    <property type="entry name" value="CAP"/>
    <property type="match status" value="1"/>
</dbReference>
<dbReference type="InterPro" id="IPR014044">
    <property type="entry name" value="CAP_dom"/>
</dbReference>
<dbReference type="Proteomes" id="UP000054047">
    <property type="component" value="Unassembled WGS sequence"/>
</dbReference>
<evidence type="ECO:0000256" key="2">
    <source>
        <dbReference type="SAM" id="SignalP"/>
    </source>
</evidence>
<dbReference type="CDD" id="cd05380">
    <property type="entry name" value="CAP_euk"/>
    <property type="match status" value="1"/>
</dbReference>
<dbReference type="OrthoDB" id="5874910at2759"/>
<reference evidence="4 5" key="1">
    <citation type="submission" date="2013-12" db="EMBL/GenBank/DDBJ databases">
        <title>Draft genome of the parsitic nematode Ancylostoma duodenale.</title>
        <authorList>
            <person name="Mitreva M."/>
        </authorList>
    </citation>
    <scope>NUCLEOTIDE SEQUENCE [LARGE SCALE GENOMIC DNA]</scope>
    <source>
        <strain evidence="4 5">Zhejiang</strain>
    </source>
</reference>
<dbReference type="SUPFAM" id="SSF55797">
    <property type="entry name" value="PR-1-like"/>
    <property type="match status" value="1"/>
</dbReference>
<organism evidence="4 5">
    <name type="scientific">Ancylostoma duodenale</name>
    <dbReference type="NCBI Taxonomy" id="51022"/>
    <lineage>
        <taxon>Eukaryota</taxon>
        <taxon>Metazoa</taxon>
        <taxon>Ecdysozoa</taxon>
        <taxon>Nematoda</taxon>
        <taxon>Chromadorea</taxon>
        <taxon>Rhabditida</taxon>
        <taxon>Rhabditina</taxon>
        <taxon>Rhabditomorpha</taxon>
        <taxon>Strongyloidea</taxon>
        <taxon>Ancylostomatidae</taxon>
        <taxon>Ancylostomatinae</taxon>
        <taxon>Ancylostoma</taxon>
    </lineage>
</organism>
<feature type="compositionally biased region" description="Low complexity" evidence="1">
    <location>
        <begin position="243"/>
        <end position="259"/>
    </location>
</feature>